<evidence type="ECO:0000313" key="4">
    <source>
        <dbReference type="EMBL" id="KLO05583.1"/>
    </source>
</evidence>
<dbReference type="CDD" id="cd08760">
    <property type="entry name" value="Cyt_b561_FRRS1_like"/>
    <property type="match status" value="1"/>
</dbReference>
<dbReference type="AlphaFoldDB" id="A0A0H2R7V3"/>
<protein>
    <recommendedName>
        <fullName evidence="6">Protein YTP1-like C-terminal domain-containing protein</fullName>
    </recommendedName>
</protein>
<dbReference type="PANTHER" id="PTHR31685">
    <property type="entry name" value="INTEGRAL MEMBRANE PROTEIN (AFU_ORTHOLOGUE AFUA_6G12730)-RELATED"/>
    <property type="match status" value="1"/>
</dbReference>
<dbReference type="STRING" id="27342.A0A0H2R7V3"/>
<feature type="transmembrane region" description="Helical" evidence="1">
    <location>
        <begin position="12"/>
        <end position="32"/>
    </location>
</feature>
<dbReference type="InterPro" id="IPR018827">
    <property type="entry name" value="YTP1_C"/>
</dbReference>
<evidence type="ECO:0008006" key="6">
    <source>
        <dbReference type="Google" id="ProtNLM"/>
    </source>
</evidence>
<dbReference type="Pfam" id="PF10348">
    <property type="entry name" value="DUF2427"/>
    <property type="match status" value="1"/>
</dbReference>
<dbReference type="InterPro" id="IPR018825">
    <property type="entry name" value="DUF2427"/>
</dbReference>
<reference evidence="4 5" key="1">
    <citation type="submission" date="2015-04" db="EMBL/GenBank/DDBJ databases">
        <title>Complete genome sequence of Schizopora paradoxa KUC8140, a cosmopolitan wood degrader in East Asia.</title>
        <authorList>
            <consortium name="DOE Joint Genome Institute"/>
            <person name="Min B."/>
            <person name="Park H."/>
            <person name="Jang Y."/>
            <person name="Kim J.-J."/>
            <person name="Kim K.H."/>
            <person name="Pangilinan J."/>
            <person name="Lipzen A."/>
            <person name="Riley R."/>
            <person name="Grigoriev I.V."/>
            <person name="Spatafora J.W."/>
            <person name="Choi I.-G."/>
        </authorList>
    </citation>
    <scope>NUCLEOTIDE SEQUENCE [LARGE SCALE GENOMIC DNA]</scope>
    <source>
        <strain evidence="4 5">KUC8140</strain>
    </source>
</reference>
<dbReference type="Proteomes" id="UP000053477">
    <property type="component" value="Unassembled WGS sequence"/>
</dbReference>
<feature type="transmembrane region" description="Helical" evidence="1">
    <location>
        <begin position="358"/>
        <end position="378"/>
    </location>
</feature>
<feature type="transmembrane region" description="Helical" evidence="1">
    <location>
        <begin position="75"/>
        <end position="92"/>
    </location>
</feature>
<dbReference type="EMBL" id="KQ086289">
    <property type="protein sequence ID" value="KLO05583.1"/>
    <property type="molecule type" value="Genomic_DNA"/>
</dbReference>
<keyword evidence="1" id="KW-1133">Transmembrane helix</keyword>
<keyword evidence="5" id="KW-1185">Reference proteome</keyword>
<feature type="transmembrane region" description="Helical" evidence="1">
    <location>
        <begin position="113"/>
        <end position="132"/>
    </location>
</feature>
<name>A0A0H2R7V3_9AGAM</name>
<proteinExistence type="predicted"/>
<evidence type="ECO:0000256" key="1">
    <source>
        <dbReference type="SAM" id="Phobius"/>
    </source>
</evidence>
<evidence type="ECO:0000259" key="3">
    <source>
        <dbReference type="Pfam" id="PF10355"/>
    </source>
</evidence>
<dbReference type="OrthoDB" id="4137487at2759"/>
<feature type="domain" description="DUF2427" evidence="2">
    <location>
        <begin position="2"/>
        <end position="93"/>
    </location>
</feature>
<keyword evidence="1" id="KW-0472">Membrane</keyword>
<sequence length="427" mass="47617">MNAPIDSVLWIHMVLQATVWGVIFPVGMVLGITRSRWHVPLQSTGFALTTAGYFIGHAHKGRAFLRSVHGSYAKFLYLPIALQLALGVYLKLHIHEKTVRPYAVKAHGVLGKLYPIFGWIQMVFGSATLLSYCRGGALGQCLAHYIMGGGFIAYGIIMAIILLAGEGWLRRTGRSQEWWDSWVIMLWGIVNTFTEHRGSHWSSKDMQHTTMGVLWWAGGALGIFLSRNNQRCVVPALIIILTGWAMSEHAQALMLSTKVHAAFGNILMLAGATRLVEICFVIPSIESSAPSVDSDRHSDRTIALDNPAQENPRIAIVHAFRHLPPFLLVSAGFLFMSATDEELEKVHDIEMDHVTYTLIMLSIAFAFYTYILSLIHLWSNSGRNTAKNGTDNAENVEMQRRNKWYEQVPLGEADAEPLQENFAIGDM</sequence>
<feature type="domain" description="Protein YTP1-like C-terminal" evidence="3">
    <location>
        <begin position="118"/>
        <end position="377"/>
    </location>
</feature>
<dbReference type="PANTHER" id="PTHR31685:SF2">
    <property type="entry name" value="PROTEIN YTP1"/>
    <property type="match status" value="1"/>
</dbReference>
<feature type="transmembrane region" description="Helical" evidence="1">
    <location>
        <begin position="39"/>
        <end position="55"/>
    </location>
</feature>
<feature type="transmembrane region" description="Helical" evidence="1">
    <location>
        <begin position="319"/>
        <end position="338"/>
    </location>
</feature>
<evidence type="ECO:0000313" key="5">
    <source>
        <dbReference type="Proteomes" id="UP000053477"/>
    </source>
</evidence>
<accession>A0A0H2R7V3</accession>
<gene>
    <name evidence="4" type="ORF">SCHPADRAFT_839209</name>
</gene>
<dbReference type="Pfam" id="PF10355">
    <property type="entry name" value="Ytp1"/>
    <property type="match status" value="1"/>
</dbReference>
<dbReference type="InParanoid" id="A0A0H2R7V3"/>
<feature type="transmembrane region" description="Helical" evidence="1">
    <location>
        <begin position="144"/>
        <end position="165"/>
    </location>
</feature>
<keyword evidence="1" id="KW-0812">Transmembrane</keyword>
<organism evidence="4 5">
    <name type="scientific">Schizopora paradoxa</name>
    <dbReference type="NCBI Taxonomy" id="27342"/>
    <lineage>
        <taxon>Eukaryota</taxon>
        <taxon>Fungi</taxon>
        <taxon>Dikarya</taxon>
        <taxon>Basidiomycota</taxon>
        <taxon>Agaricomycotina</taxon>
        <taxon>Agaricomycetes</taxon>
        <taxon>Hymenochaetales</taxon>
        <taxon>Schizoporaceae</taxon>
        <taxon>Schizopora</taxon>
    </lineage>
</organism>
<evidence type="ECO:0000259" key="2">
    <source>
        <dbReference type="Pfam" id="PF10348"/>
    </source>
</evidence>